<feature type="region of interest" description="Disordered" evidence="1">
    <location>
        <begin position="179"/>
        <end position="209"/>
    </location>
</feature>
<gene>
    <name evidence="3" type="ORF">GCM10023156_28760</name>
</gene>
<comment type="caution">
    <text evidence="3">The sequence shown here is derived from an EMBL/GenBank/DDBJ whole genome shotgun (WGS) entry which is preliminary data.</text>
</comment>
<dbReference type="InterPro" id="IPR029016">
    <property type="entry name" value="GAF-like_dom_sf"/>
</dbReference>
<dbReference type="InterPro" id="IPR003018">
    <property type="entry name" value="GAF"/>
</dbReference>
<dbReference type="EMBL" id="BAABGA010000035">
    <property type="protein sequence ID" value="GAA4455178.1"/>
    <property type="molecule type" value="Genomic_DNA"/>
</dbReference>
<protein>
    <recommendedName>
        <fullName evidence="2">GAF domain-containing protein</fullName>
    </recommendedName>
</protein>
<evidence type="ECO:0000313" key="3">
    <source>
        <dbReference type="EMBL" id="GAA4455178.1"/>
    </source>
</evidence>
<keyword evidence="4" id="KW-1185">Reference proteome</keyword>
<reference evidence="4" key="1">
    <citation type="journal article" date="2019" name="Int. J. Syst. Evol. Microbiol.">
        <title>The Global Catalogue of Microorganisms (GCM) 10K type strain sequencing project: providing services to taxonomists for standard genome sequencing and annotation.</title>
        <authorList>
            <consortium name="The Broad Institute Genomics Platform"/>
            <consortium name="The Broad Institute Genome Sequencing Center for Infectious Disease"/>
            <person name="Wu L."/>
            <person name="Ma J."/>
        </authorList>
    </citation>
    <scope>NUCLEOTIDE SEQUENCE [LARGE SCALE GENOMIC DNA]</scope>
    <source>
        <strain evidence="4">JCM 17759</strain>
    </source>
</reference>
<dbReference type="SUPFAM" id="SSF55781">
    <property type="entry name" value="GAF domain-like"/>
    <property type="match status" value="1"/>
</dbReference>
<evidence type="ECO:0000256" key="1">
    <source>
        <dbReference type="SAM" id="MobiDB-lite"/>
    </source>
</evidence>
<accession>A0ABP8MUI9</accession>
<dbReference type="Pfam" id="PF13185">
    <property type="entry name" value="GAF_2"/>
    <property type="match status" value="1"/>
</dbReference>
<feature type="domain" description="GAF" evidence="2">
    <location>
        <begin position="28"/>
        <end position="168"/>
    </location>
</feature>
<dbReference type="Gene3D" id="3.30.450.40">
    <property type="match status" value="1"/>
</dbReference>
<evidence type="ECO:0000313" key="4">
    <source>
        <dbReference type="Proteomes" id="UP001500840"/>
    </source>
</evidence>
<organism evidence="3 4">
    <name type="scientific">Novipirellula rosea</name>
    <dbReference type="NCBI Taxonomy" id="1031540"/>
    <lineage>
        <taxon>Bacteria</taxon>
        <taxon>Pseudomonadati</taxon>
        <taxon>Planctomycetota</taxon>
        <taxon>Planctomycetia</taxon>
        <taxon>Pirellulales</taxon>
        <taxon>Pirellulaceae</taxon>
        <taxon>Novipirellula</taxon>
    </lineage>
</organism>
<sequence>MLQMGIGVVETSTLDCVFGLSSRIVNGATLDESLNFVFESFQGLIPYDRIGYAEIDELAEYATSRWLRSNDPTHLRLGYSAAIADSSLSVVLKMQQPRILNNLNDYLERRPNSRSTRLMIREGMQASLTCPVIAKNKPLGFLFFSSKTIESYTKTHIKLSKVVSMQLAMQQTALQVAVASKKTPPTTPLEDESAGPSLPEPPKGPRHLSLSQLQPGMVLADPIRLENGRLLLASHVVLSEVSIERLIRLAVRGFLRVEFVSVL</sequence>
<proteinExistence type="predicted"/>
<evidence type="ECO:0000259" key="2">
    <source>
        <dbReference type="Pfam" id="PF13185"/>
    </source>
</evidence>
<name>A0ABP8MUI9_9BACT</name>
<dbReference type="Proteomes" id="UP001500840">
    <property type="component" value="Unassembled WGS sequence"/>
</dbReference>